<protein>
    <submittedName>
        <fullName evidence="2">Uncharacterized protein</fullName>
    </submittedName>
</protein>
<name>A0A5F9CXE1_RABIT</name>
<proteinExistence type="predicted"/>
<dbReference type="STRING" id="9986.ENSOCUP00000038492"/>
<dbReference type="AlphaFoldDB" id="A0A5F9CXE1"/>
<sequence>MTRIFHPLKPPHCSSNKTLHPTGLASLHPLSPQTPIAPATPAPGAAPFRLYQAAPHPTLSLPSGHLLHEVSWAAPVMETSLSVPRPGSRRQEGRYTLSPRTPSPRMPEPEKAPAGSARWTRRHGLGPRSTSSSPAAEKEAHKERKDLENAPSRSANPFHIPEDVDFFLLREQERKRAFFERQQKKVMQVHQKMTYSSMMSAKHSHMRRELQLEDKAEEQELHEKVEELRALPQLGLEARHDQRCRPSRRQSRTAGDPQGASACGPHRSRRSQVTLVVDTVPLWTSAAPWLQHSRASWSRPSS</sequence>
<evidence type="ECO:0000313" key="2">
    <source>
        <dbReference type="Ensembl" id="ENSOCUP00000038492.1"/>
    </source>
</evidence>
<feature type="compositionally biased region" description="Basic and acidic residues" evidence="1">
    <location>
        <begin position="136"/>
        <end position="148"/>
    </location>
</feature>
<dbReference type="GeneTree" id="ENSGT00990000205522"/>
<dbReference type="Proteomes" id="UP000001811">
    <property type="component" value="Chromosome 9"/>
</dbReference>
<feature type="region of interest" description="Disordered" evidence="1">
    <location>
        <begin position="237"/>
        <end position="271"/>
    </location>
</feature>
<reference evidence="2" key="2">
    <citation type="submission" date="2025-08" db="UniProtKB">
        <authorList>
            <consortium name="Ensembl"/>
        </authorList>
    </citation>
    <scope>IDENTIFICATION</scope>
    <source>
        <strain evidence="2">Thorbecke</strain>
    </source>
</reference>
<dbReference type="EMBL" id="AAGW02056215">
    <property type="status" value="NOT_ANNOTATED_CDS"/>
    <property type="molecule type" value="Genomic_DNA"/>
</dbReference>
<evidence type="ECO:0000256" key="1">
    <source>
        <dbReference type="SAM" id="MobiDB-lite"/>
    </source>
</evidence>
<dbReference type="Bgee" id="ENSOCUG00000039308">
    <property type="expression patterns" value="Expressed in testis and 1 other cell type or tissue"/>
</dbReference>
<accession>A0A5F9CXE1</accession>
<organism evidence="2 3">
    <name type="scientific">Oryctolagus cuniculus</name>
    <name type="common">Rabbit</name>
    <dbReference type="NCBI Taxonomy" id="9986"/>
    <lineage>
        <taxon>Eukaryota</taxon>
        <taxon>Metazoa</taxon>
        <taxon>Chordata</taxon>
        <taxon>Craniata</taxon>
        <taxon>Vertebrata</taxon>
        <taxon>Euteleostomi</taxon>
        <taxon>Mammalia</taxon>
        <taxon>Eutheria</taxon>
        <taxon>Euarchontoglires</taxon>
        <taxon>Glires</taxon>
        <taxon>Lagomorpha</taxon>
        <taxon>Leporidae</taxon>
        <taxon>Oryctolagus</taxon>
    </lineage>
</organism>
<reference evidence="2" key="3">
    <citation type="submission" date="2025-09" db="UniProtKB">
        <authorList>
            <consortium name="Ensembl"/>
        </authorList>
    </citation>
    <scope>IDENTIFICATION</scope>
    <source>
        <strain evidence="2">Thorbecke</strain>
    </source>
</reference>
<feature type="region of interest" description="Disordered" evidence="1">
    <location>
        <begin position="1"/>
        <end position="41"/>
    </location>
</feature>
<keyword evidence="3" id="KW-1185">Reference proteome</keyword>
<dbReference type="InParanoid" id="A0A5F9CXE1"/>
<reference evidence="2 3" key="1">
    <citation type="journal article" date="2011" name="Nature">
        <title>A high-resolution map of human evolutionary constraint using 29 mammals.</title>
        <authorList>
            <person name="Lindblad-Toh K."/>
            <person name="Garber M."/>
            <person name="Zuk O."/>
            <person name="Lin M.F."/>
            <person name="Parker B.J."/>
            <person name="Washietl S."/>
            <person name="Kheradpour P."/>
            <person name="Ernst J."/>
            <person name="Jordan G."/>
            <person name="Mauceli E."/>
            <person name="Ward L.D."/>
            <person name="Lowe C.B."/>
            <person name="Holloway A.K."/>
            <person name="Clamp M."/>
            <person name="Gnerre S."/>
            <person name="Alfoldi J."/>
            <person name="Beal K."/>
            <person name="Chang J."/>
            <person name="Clawson H."/>
            <person name="Cuff J."/>
            <person name="Di Palma F."/>
            <person name="Fitzgerald S."/>
            <person name="Flicek P."/>
            <person name="Guttman M."/>
            <person name="Hubisz M.J."/>
            <person name="Jaffe D.B."/>
            <person name="Jungreis I."/>
            <person name="Kent W.J."/>
            <person name="Kostka D."/>
            <person name="Lara M."/>
            <person name="Martins A.L."/>
            <person name="Massingham T."/>
            <person name="Moltke I."/>
            <person name="Raney B.J."/>
            <person name="Rasmussen M.D."/>
            <person name="Robinson J."/>
            <person name="Stark A."/>
            <person name="Vilella A.J."/>
            <person name="Wen J."/>
            <person name="Xie X."/>
            <person name="Zody M.C."/>
            <person name="Baldwin J."/>
            <person name="Bloom T."/>
            <person name="Chin C.W."/>
            <person name="Heiman D."/>
            <person name="Nicol R."/>
            <person name="Nusbaum C."/>
            <person name="Young S."/>
            <person name="Wilkinson J."/>
            <person name="Worley K.C."/>
            <person name="Kovar C.L."/>
            <person name="Muzny D.M."/>
            <person name="Gibbs R.A."/>
            <person name="Cree A."/>
            <person name="Dihn H.H."/>
            <person name="Fowler G."/>
            <person name="Jhangiani S."/>
            <person name="Joshi V."/>
            <person name="Lee S."/>
            <person name="Lewis L.R."/>
            <person name="Nazareth L.V."/>
            <person name="Okwuonu G."/>
            <person name="Santibanez J."/>
            <person name="Warren W.C."/>
            <person name="Mardis E.R."/>
            <person name="Weinstock G.M."/>
            <person name="Wilson R.K."/>
            <person name="Delehaunty K."/>
            <person name="Dooling D."/>
            <person name="Fronik C."/>
            <person name="Fulton L."/>
            <person name="Fulton B."/>
            <person name="Graves T."/>
            <person name="Minx P."/>
            <person name="Sodergren E."/>
            <person name="Birney E."/>
            <person name="Margulies E.H."/>
            <person name="Herrero J."/>
            <person name="Green E.D."/>
            <person name="Haussler D."/>
            <person name="Siepel A."/>
            <person name="Goldman N."/>
            <person name="Pollard K.S."/>
            <person name="Pedersen J.S."/>
            <person name="Lander E.S."/>
            <person name="Kellis M."/>
        </authorList>
    </citation>
    <scope>NUCLEOTIDE SEQUENCE [LARGE SCALE GENOMIC DNA]</scope>
    <source>
        <strain evidence="2 3">Thorbecke inbred</strain>
    </source>
</reference>
<evidence type="ECO:0000313" key="3">
    <source>
        <dbReference type="Proteomes" id="UP000001811"/>
    </source>
</evidence>
<dbReference type="Ensembl" id="ENSOCUT00000063735.1">
    <property type="protein sequence ID" value="ENSOCUP00000038492.1"/>
    <property type="gene ID" value="ENSOCUG00000039308.1"/>
</dbReference>
<dbReference type="EMBL" id="AAGW02056214">
    <property type="status" value="NOT_ANNOTATED_CDS"/>
    <property type="molecule type" value="Genomic_DNA"/>
</dbReference>
<feature type="region of interest" description="Disordered" evidence="1">
    <location>
        <begin position="81"/>
        <end position="159"/>
    </location>
</feature>